<proteinExistence type="predicted"/>
<organism evidence="2 3">
    <name type="scientific">Altericroceibacterium endophyticum</name>
    <dbReference type="NCBI Taxonomy" id="1808508"/>
    <lineage>
        <taxon>Bacteria</taxon>
        <taxon>Pseudomonadati</taxon>
        <taxon>Pseudomonadota</taxon>
        <taxon>Alphaproteobacteria</taxon>
        <taxon>Sphingomonadales</taxon>
        <taxon>Erythrobacteraceae</taxon>
        <taxon>Altericroceibacterium</taxon>
    </lineage>
</organism>
<keyword evidence="3" id="KW-1185">Reference proteome</keyword>
<name>A0A6I4T7D0_9SPHN</name>
<evidence type="ECO:0000256" key="1">
    <source>
        <dbReference type="SAM" id="MobiDB-lite"/>
    </source>
</evidence>
<evidence type="ECO:0000313" key="3">
    <source>
        <dbReference type="Proteomes" id="UP000438476"/>
    </source>
</evidence>
<evidence type="ECO:0000313" key="2">
    <source>
        <dbReference type="EMBL" id="MXO66866.1"/>
    </source>
</evidence>
<dbReference type="AlphaFoldDB" id="A0A6I4T7D0"/>
<dbReference type="Proteomes" id="UP000438476">
    <property type="component" value="Unassembled WGS sequence"/>
</dbReference>
<dbReference type="OrthoDB" id="7428414at2"/>
<sequence>MPKRQSLHPDNDLIDSMQDENMGGQQGRAGGNVPRDVGTRSEMNTARGSDQKMERPTGQDNPEEDALKGPKTRSAIQDSRN</sequence>
<accession>A0A6I4T7D0</accession>
<dbReference type="EMBL" id="WTYT01000006">
    <property type="protein sequence ID" value="MXO66866.1"/>
    <property type="molecule type" value="Genomic_DNA"/>
</dbReference>
<reference evidence="2 3" key="1">
    <citation type="submission" date="2019-12" db="EMBL/GenBank/DDBJ databases">
        <title>Genomic-based taxomic classification of the family Erythrobacteraceae.</title>
        <authorList>
            <person name="Xu L."/>
        </authorList>
    </citation>
    <scope>NUCLEOTIDE SEQUENCE [LARGE SCALE GENOMIC DNA]</scope>
    <source>
        <strain evidence="2 3">LMG 29518</strain>
    </source>
</reference>
<gene>
    <name evidence="2" type="ORF">GRI91_13960</name>
</gene>
<feature type="region of interest" description="Disordered" evidence="1">
    <location>
        <begin position="1"/>
        <end position="81"/>
    </location>
</feature>
<comment type="caution">
    <text evidence="2">The sequence shown here is derived from an EMBL/GenBank/DDBJ whole genome shotgun (WGS) entry which is preliminary data.</text>
</comment>
<protein>
    <submittedName>
        <fullName evidence="2">Uncharacterized protein</fullName>
    </submittedName>
</protein>